<dbReference type="EMBL" id="NVQR01000096">
    <property type="protein sequence ID" value="PCH60262.1"/>
    <property type="molecule type" value="Genomic_DNA"/>
</dbReference>
<evidence type="ECO:0000256" key="5">
    <source>
        <dbReference type="HAMAP-Rule" id="MF_00014"/>
    </source>
</evidence>
<dbReference type="GO" id="GO:0042274">
    <property type="term" value="P:ribosomal small subunit biogenesis"/>
    <property type="evidence" value="ECO:0007669"/>
    <property type="project" value="UniProtKB-UniRule"/>
</dbReference>
<reference evidence="9" key="1">
    <citation type="submission" date="2017-08" db="EMBL/GenBank/DDBJ databases">
        <title>A dynamic microbial community with high functional redundancy inhabits the cold, oxic subseafloor aquifer.</title>
        <authorList>
            <person name="Tully B.J."/>
            <person name="Wheat C.G."/>
            <person name="Glazer B.T."/>
            <person name="Huber J.A."/>
        </authorList>
    </citation>
    <scope>NUCLEOTIDE SEQUENCE [LARGE SCALE GENOMIC DNA]</scope>
</reference>
<evidence type="ECO:0000313" key="9">
    <source>
        <dbReference type="Proteomes" id="UP000218172"/>
    </source>
</evidence>
<keyword evidence="2 5" id="KW-0690">Ribosome biogenesis</keyword>
<dbReference type="InterPro" id="IPR036976">
    <property type="entry name" value="RimM_N_sf"/>
</dbReference>
<comment type="similarity">
    <text evidence="5">Belongs to the RimM family.</text>
</comment>
<accession>A0A2A4MK45</accession>
<evidence type="ECO:0000256" key="2">
    <source>
        <dbReference type="ARBA" id="ARBA00022517"/>
    </source>
</evidence>
<dbReference type="HAMAP" id="MF_00014">
    <property type="entry name" value="Ribosome_mat_RimM"/>
    <property type="match status" value="1"/>
</dbReference>
<dbReference type="GO" id="GO:0005737">
    <property type="term" value="C:cytoplasm"/>
    <property type="evidence" value="ECO:0007669"/>
    <property type="project" value="UniProtKB-SubCell"/>
</dbReference>
<organism evidence="8 9">
    <name type="scientific">SAR86 cluster bacterium</name>
    <dbReference type="NCBI Taxonomy" id="2030880"/>
    <lineage>
        <taxon>Bacteria</taxon>
        <taxon>Pseudomonadati</taxon>
        <taxon>Pseudomonadota</taxon>
        <taxon>Gammaproteobacteria</taxon>
        <taxon>SAR86 cluster</taxon>
    </lineage>
</organism>
<dbReference type="PANTHER" id="PTHR33692">
    <property type="entry name" value="RIBOSOME MATURATION FACTOR RIMM"/>
    <property type="match status" value="1"/>
</dbReference>
<keyword evidence="3 5" id="KW-0698">rRNA processing</keyword>
<name>A0A2A4MK45_9GAMM</name>
<proteinExistence type="inferred from homology"/>
<comment type="function">
    <text evidence="5">An accessory protein needed during the final step in the assembly of 30S ribosomal subunit, possibly for assembly of the head region. Essential for efficient processing of 16S rRNA. May be needed both before and after RbfA during the maturation of 16S rRNA. It has affinity for free ribosomal 30S subunits but not for 70S ribosomes.</text>
</comment>
<evidence type="ECO:0000256" key="1">
    <source>
        <dbReference type="ARBA" id="ARBA00022490"/>
    </source>
</evidence>
<dbReference type="GO" id="GO:0005840">
    <property type="term" value="C:ribosome"/>
    <property type="evidence" value="ECO:0007669"/>
    <property type="project" value="InterPro"/>
</dbReference>
<dbReference type="InterPro" id="IPR011033">
    <property type="entry name" value="PRC_barrel-like_sf"/>
</dbReference>
<evidence type="ECO:0000256" key="4">
    <source>
        <dbReference type="ARBA" id="ARBA00023186"/>
    </source>
</evidence>
<comment type="domain">
    <text evidence="5">The PRC barrel domain binds ribosomal protein uS19.</text>
</comment>
<sequence length="177" mass="19761">MTNPKDLIVLGRLGKTHGLKGWLRLSSFTAPLEEILDYSQLITKIGGQWCSLKIDQSRQQSNGLLVHVVGYDDPEAAKLLTGLDLSVSKNELPALDADDYYWYQLKGLEVVNKQGELFGKVSRILETGANDVLVVKPNEQSMDDRERLIPYLRDSVIDSVSLAQAKIVVNWDADYLA</sequence>
<keyword evidence="1 5" id="KW-0963">Cytoplasm</keyword>
<dbReference type="InterPro" id="IPR011961">
    <property type="entry name" value="RimM"/>
</dbReference>
<dbReference type="SUPFAM" id="SSF50447">
    <property type="entry name" value="Translation proteins"/>
    <property type="match status" value="1"/>
</dbReference>
<dbReference type="AlphaFoldDB" id="A0A2A4MK45"/>
<evidence type="ECO:0000256" key="3">
    <source>
        <dbReference type="ARBA" id="ARBA00022552"/>
    </source>
</evidence>
<dbReference type="PANTHER" id="PTHR33692:SF1">
    <property type="entry name" value="RIBOSOME MATURATION FACTOR RIMM"/>
    <property type="match status" value="1"/>
</dbReference>
<dbReference type="NCBIfam" id="TIGR02273">
    <property type="entry name" value="16S_RimM"/>
    <property type="match status" value="1"/>
</dbReference>
<dbReference type="GO" id="GO:0043022">
    <property type="term" value="F:ribosome binding"/>
    <property type="evidence" value="ECO:0007669"/>
    <property type="project" value="InterPro"/>
</dbReference>
<comment type="caution">
    <text evidence="8">The sequence shown here is derived from an EMBL/GenBank/DDBJ whole genome shotgun (WGS) entry which is preliminary data.</text>
</comment>
<dbReference type="SUPFAM" id="SSF50346">
    <property type="entry name" value="PRC-barrel domain"/>
    <property type="match status" value="1"/>
</dbReference>
<dbReference type="Gene3D" id="2.30.30.240">
    <property type="entry name" value="PRC-barrel domain"/>
    <property type="match status" value="1"/>
</dbReference>
<dbReference type="InterPro" id="IPR056792">
    <property type="entry name" value="PRC_RimM"/>
</dbReference>
<feature type="domain" description="RimM N-terminal" evidence="6">
    <location>
        <begin position="10"/>
        <end position="90"/>
    </location>
</feature>
<dbReference type="Pfam" id="PF24986">
    <property type="entry name" value="PRC_RimM"/>
    <property type="match status" value="1"/>
</dbReference>
<evidence type="ECO:0000259" key="6">
    <source>
        <dbReference type="Pfam" id="PF01782"/>
    </source>
</evidence>
<feature type="domain" description="Ribosome maturation factor RimM PRC barrel" evidence="7">
    <location>
        <begin position="102"/>
        <end position="172"/>
    </location>
</feature>
<dbReference type="InterPro" id="IPR009000">
    <property type="entry name" value="Transl_B-barrel_sf"/>
</dbReference>
<dbReference type="Gene3D" id="2.40.30.60">
    <property type="entry name" value="RimM"/>
    <property type="match status" value="1"/>
</dbReference>
<keyword evidence="4 5" id="KW-0143">Chaperone</keyword>
<evidence type="ECO:0000259" key="7">
    <source>
        <dbReference type="Pfam" id="PF24986"/>
    </source>
</evidence>
<dbReference type="Proteomes" id="UP000218172">
    <property type="component" value="Unassembled WGS sequence"/>
</dbReference>
<dbReference type="GO" id="GO:0006364">
    <property type="term" value="P:rRNA processing"/>
    <property type="evidence" value="ECO:0007669"/>
    <property type="project" value="UniProtKB-UniRule"/>
</dbReference>
<dbReference type="InterPro" id="IPR002676">
    <property type="entry name" value="RimM_N"/>
</dbReference>
<comment type="subunit">
    <text evidence="5">Binds ribosomal protein uS19.</text>
</comment>
<evidence type="ECO:0000313" key="8">
    <source>
        <dbReference type="EMBL" id="PCH60262.1"/>
    </source>
</evidence>
<protein>
    <recommendedName>
        <fullName evidence="5">Ribosome maturation factor RimM</fullName>
    </recommendedName>
</protein>
<dbReference type="Pfam" id="PF01782">
    <property type="entry name" value="RimM"/>
    <property type="match status" value="1"/>
</dbReference>
<comment type="subcellular location">
    <subcellularLocation>
        <location evidence="5">Cytoplasm</location>
    </subcellularLocation>
</comment>
<gene>
    <name evidence="5" type="primary">rimM</name>
    <name evidence="8" type="ORF">COC19_06150</name>
</gene>